<keyword evidence="2 5" id="KW-0067">ATP-binding</keyword>
<dbReference type="PANTHER" id="PTHR47968:SF75">
    <property type="entry name" value="CENTROMERE-ASSOCIATED PROTEIN E"/>
    <property type="match status" value="1"/>
</dbReference>
<dbReference type="SMART" id="SM00129">
    <property type="entry name" value="KISc"/>
    <property type="match status" value="1"/>
</dbReference>
<feature type="region of interest" description="Disordered" evidence="8">
    <location>
        <begin position="759"/>
        <end position="795"/>
    </location>
</feature>
<keyword evidence="11" id="KW-1185">Reference proteome</keyword>
<feature type="region of interest" description="Disordered" evidence="8">
    <location>
        <begin position="43"/>
        <end position="62"/>
    </location>
</feature>
<dbReference type="GO" id="GO:0007018">
    <property type="term" value="P:microtubule-based movement"/>
    <property type="evidence" value="ECO:0007669"/>
    <property type="project" value="InterPro"/>
</dbReference>
<dbReference type="GO" id="GO:0008017">
    <property type="term" value="F:microtubule binding"/>
    <property type="evidence" value="ECO:0007669"/>
    <property type="project" value="InterPro"/>
</dbReference>
<keyword evidence="3 7" id="KW-0175">Coiled coil</keyword>
<dbReference type="InterPro" id="IPR019821">
    <property type="entry name" value="Kinesin_motor_CS"/>
</dbReference>
<dbReference type="GeneID" id="85492177"/>
<feature type="compositionally biased region" description="Polar residues" evidence="8">
    <location>
        <begin position="45"/>
        <end position="55"/>
    </location>
</feature>
<evidence type="ECO:0000256" key="2">
    <source>
        <dbReference type="ARBA" id="ARBA00022840"/>
    </source>
</evidence>
<dbReference type="GO" id="GO:0005524">
    <property type="term" value="F:ATP binding"/>
    <property type="evidence" value="ECO:0007669"/>
    <property type="project" value="UniProtKB-UniRule"/>
</dbReference>
<evidence type="ECO:0000256" key="6">
    <source>
        <dbReference type="RuleBase" id="RU000394"/>
    </source>
</evidence>
<comment type="similarity">
    <text evidence="5 6">Belongs to the TRAFAC class myosin-kinesin ATPase superfamily. Kinesin family.</text>
</comment>
<evidence type="ECO:0000259" key="9">
    <source>
        <dbReference type="PROSITE" id="PS50067"/>
    </source>
</evidence>
<dbReference type="EMBL" id="AP028212">
    <property type="protein sequence ID" value="BEI88306.1"/>
    <property type="molecule type" value="Genomic_DNA"/>
</dbReference>
<evidence type="ECO:0000256" key="4">
    <source>
        <dbReference type="ARBA" id="ARBA00023175"/>
    </source>
</evidence>
<evidence type="ECO:0000256" key="5">
    <source>
        <dbReference type="PROSITE-ProRule" id="PRU00283"/>
    </source>
</evidence>
<dbReference type="RefSeq" id="XP_060453572.1">
    <property type="nucleotide sequence ID" value="XM_060596595.1"/>
</dbReference>
<dbReference type="GO" id="GO:0003777">
    <property type="term" value="F:microtubule motor activity"/>
    <property type="evidence" value="ECO:0007669"/>
    <property type="project" value="InterPro"/>
</dbReference>
<dbReference type="Proteomes" id="UP001233271">
    <property type="component" value="Chromosome 1"/>
</dbReference>
<feature type="coiled-coil region" evidence="7">
    <location>
        <begin position="564"/>
        <end position="623"/>
    </location>
</feature>
<dbReference type="Pfam" id="PF00225">
    <property type="entry name" value="Kinesin"/>
    <property type="match status" value="1"/>
</dbReference>
<evidence type="ECO:0000313" key="10">
    <source>
        <dbReference type="EMBL" id="BEI88306.1"/>
    </source>
</evidence>
<reference evidence="10" key="1">
    <citation type="journal article" date="2023" name="BMC Genomics">
        <title>Chromosome-level genome assemblies of Cutaneotrichosporon spp. (Trichosporonales, Basidiomycota) reveal imbalanced evolution between nucleotide sequences and chromosome synteny.</title>
        <authorList>
            <person name="Kobayashi Y."/>
            <person name="Kayamori A."/>
            <person name="Aoki K."/>
            <person name="Shiwa Y."/>
            <person name="Matsutani M."/>
            <person name="Fujita N."/>
            <person name="Sugita T."/>
            <person name="Iwasaki W."/>
            <person name="Tanaka N."/>
            <person name="Takashima M."/>
        </authorList>
    </citation>
    <scope>NUCLEOTIDE SEQUENCE</scope>
    <source>
        <strain evidence="10">HIS019</strain>
    </source>
</reference>
<protein>
    <recommendedName>
        <fullName evidence="6">Kinesin-like protein</fullName>
    </recommendedName>
</protein>
<dbReference type="InterPro" id="IPR001752">
    <property type="entry name" value="Kinesin_motor_dom"/>
</dbReference>
<accession>A0AA48ICF2</accession>
<dbReference type="PRINTS" id="PR00380">
    <property type="entry name" value="KINESINHEAVY"/>
</dbReference>
<dbReference type="InterPro" id="IPR027417">
    <property type="entry name" value="P-loop_NTPase"/>
</dbReference>
<dbReference type="PANTHER" id="PTHR47968">
    <property type="entry name" value="CENTROMERE PROTEIN E"/>
    <property type="match status" value="1"/>
</dbReference>
<evidence type="ECO:0000313" key="11">
    <source>
        <dbReference type="Proteomes" id="UP001233271"/>
    </source>
</evidence>
<keyword evidence="4 5" id="KW-0505">Motor protein</keyword>
<keyword evidence="6" id="KW-0493">Microtubule</keyword>
<evidence type="ECO:0000256" key="3">
    <source>
        <dbReference type="ARBA" id="ARBA00023054"/>
    </source>
</evidence>
<evidence type="ECO:0000256" key="1">
    <source>
        <dbReference type="ARBA" id="ARBA00022741"/>
    </source>
</evidence>
<organism evidence="10 11">
    <name type="scientific">Cutaneotrichosporon cavernicola</name>
    <dbReference type="NCBI Taxonomy" id="279322"/>
    <lineage>
        <taxon>Eukaryota</taxon>
        <taxon>Fungi</taxon>
        <taxon>Dikarya</taxon>
        <taxon>Basidiomycota</taxon>
        <taxon>Agaricomycotina</taxon>
        <taxon>Tremellomycetes</taxon>
        <taxon>Trichosporonales</taxon>
        <taxon>Trichosporonaceae</taxon>
        <taxon>Cutaneotrichosporon</taxon>
    </lineage>
</organism>
<sequence>MSMSSTIVSARATPTSSPKVKMSSRPKSAIAARVLGATRAALGSHNDNLPESPTSMLPMPDRPKIKVKAPTTPEARPRVLVKPKAGPGFGSSNGRPTPFPIDTKDVWTNEANHTAYVLENLEPTPSLAKSERVLVSIRVRPPSESELRVGSQNAWVTPAYDLRMIKPAVVRDGTRDKKEWFFDRIIDPETDNARTYATSARAHVLSAMEGYNAVIFAYGQTASGKTFTLTGAPQSPGIIPLAIADLFQQIRASPDREFLLRASYLELYNETIIDLLSPDGRELTLSEGRRKGEVVINGLTECGVRTEDEVRRLLRMGEERRKVGGTDWNARSSRSHCVFRMTIESRTAADGTRTPGRDKATRISTLSIIDLAGSEKHTSSKERNVEGRHINQSLLTLKLVISKLADMASNRDVKHVPYRDSKLTRLLQPSLSGDALISVICTISPAVINMPESNSTLSFAQGLKRVMLSAQRKEVVDPEALIQQYQNEIADLKAQLREKEFDNPSMSSKSDRVKSQEMESRLNELKSLILTSSSVGTLAVPGTPAARPLSPNKLKYHVDMVRPEALLREQLHEVEMKAQEQAEEIELLKAALDARPKEPNAKILELQDEVSQLRMIAADYERHLREPSRKVKQDVEREWADKHKRLEEKMRVKSAYALRLDENCRLLSEENKMLAARCNDAETKLQAVIQWISATLESEEEGEYDEVPTLTSVPFPNGARESLDADFGPKVSRLGKLSMSMRGSNRDLQNEFSKFRGSLGGVGSLGPAPPRGGGLFRDDSVPTLLAPVTDDDDVF</sequence>
<evidence type="ECO:0000256" key="8">
    <source>
        <dbReference type="SAM" id="MobiDB-lite"/>
    </source>
</evidence>
<dbReference type="Gene3D" id="3.40.850.10">
    <property type="entry name" value="Kinesin motor domain"/>
    <property type="match status" value="1"/>
</dbReference>
<dbReference type="GO" id="GO:0005874">
    <property type="term" value="C:microtubule"/>
    <property type="evidence" value="ECO:0007669"/>
    <property type="project" value="UniProtKB-KW"/>
</dbReference>
<dbReference type="KEGG" id="ccac:CcaHIS019_0110240"/>
<dbReference type="SUPFAM" id="SSF52540">
    <property type="entry name" value="P-loop containing nucleoside triphosphate hydrolases"/>
    <property type="match status" value="1"/>
</dbReference>
<dbReference type="InterPro" id="IPR027640">
    <property type="entry name" value="Kinesin-like_fam"/>
</dbReference>
<feature type="region of interest" description="Disordered" evidence="8">
    <location>
        <begin position="1"/>
        <end position="26"/>
    </location>
</feature>
<dbReference type="PROSITE" id="PS00411">
    <property type="entry name" value="KINESIN_MOTOR_1"/>
    <property type="match status" value="1"/>
</dbReference>
<dbReference type="InterPro" id="IPR036961">
    <property type="entry name" value="Kinesin_motor_dom_sf"/>
</dbReference>
<dbReference type="AlphaFoldDB" id="A0AA48ICF2"/>
<dbReference type="PROSITE" id="PS50067">
    <property type="entry name" value="KINESIN_MOTOR_2"/>
    <property type="match status" value="1"/>
</dbReference>
<name>A0AA48ICF2_9TREE</name>
<keyword evidence="1 5" id="KW-0547">Nucleotide-binding</keyword>
<feature type="region of interest" description="Disordered" evidence="8">
    <location>
        <begin position="80"/>
        <end position="99"/>
    </location>
</feature>
<proteinExistence type="inferred from homology"/>
<gene>
    <name evidence="10" type="primary">KIP2</name>
    <name evidence="10" type="ORF">CcaverHIS019_0110240</name>
</gene>
<feature type="binding site" evidence="5">
    <location>
        <begin position="219"/>
        <end position="226"/>
    </location>
    <ligand>
        <name>ATP</name>
        <dbReference type="ChEBI" id="CHEBI:30616"/>
    </ligand>
</feature>
<feature type="compositionally biased region" description="Polar residues" evidence="8">
    <location>
        <begin position="1"/>
        <end position="18"/>
    </location>
</feature>
<feature type="domain" description="Kinesin motor" evidence="9">
    <location>
        <begin position="132"/>
        <end position="466"/>
    </location>
</feature>
<evidence type="ECO:0000256" key="7">
    <source>
        <dbReference type="SAM" id="Coils"/>
    </source>
</evidence>